<dbReference type="Pfam" id="PF00295">
    <property type="entry name" value="Glyco_hydro_28"/>
    <property type="match status" value="1"/>
</dbReference>
<keyword evidence="8" id="KW-0325">Glycoprotein</keyword>
<evidence type="ECO:0000256" key="15">
    <source>
        <dbReference type="PROSITE-ProRule" id="PRU10052"/>
    </source>
</evidence>
<evidence type="ECO:0000313" key="18">
    <source>
        <dbReference type="EMBL" id="KAF3764272.1"/>
    </source>
</evidence>
<evidence type="ECO:0000256" key="4">
    <source>
        <dbReference type="ARBA" id="ARBA00022729"/>
    </source>
</evidence>
<feature type="active site" evidence="15">
    <location>
        <position position="265"/>
    </location>
</feature>
<comment type="catalytic activity">
    <reaction evidence="14">
        <text>[(1-&gt;4)-alpha-D-galacturonosyl](n) + H2O = alpha-D-galacturonate + [(1-&gt;4)-alpha-D-galacturonosyl](n-1)</text>
        <dbReference type="Rhea" id="RHEA:14117"/>
        <dbReference type="Rhea" id="RHEA-COMP:14570"/>
        <dbReference type="Rhea" id="RHEA-COMP:14572"/>
        <dbReference type="ChEBI" id="CHEBI:15377"/>
        <dbReference type="ChEBI" id="CHEBI:58658"/>
        <dbReference type="ChEBI" id="CHEBI:140523"/>
        <dbReference type="EC" id="3.2.1.67"/>
    </reaction>
</comment>
<dbReference type="GO" id="GO:0071555">
    <property type="term" value="P:cell wall organization"/>
    <property type="evidence" value="ECO:0007669"/>
    <property type="project" value="UniProtKB-KW"/>
</dbReference>
<evidence type="ECO:0000256" key="13">
    <source>
        <dbReference type="ARBA" id="ARBA00043142"/>
    </source>
</evidence>
<evidence type="ECO:0000256" key="6">
    <source>
        <dbReference type="ARBA" id="ARBA00022801"/>
    </source>
</evidence>
<evidence type="ECO:0000256" key="14">
    <source>
        <dbReference type="ARBA" id="ARBA00048766"/>
    </source>
</evidence>
<dbReference type="Proteomes" id="UP000803844">
    <property type="component" value="Unassembled WGS sequence"/>
</dbReference>
<dbReference type="PANTHER" id="PTHR31736">
    <property type="match status" value="1"/>
</dbReference>
<evidence type="ECO:0000313" key="19">
    <source>
        <dbReference type="Proteomes" id="UP000803844"/>
    </source>
</evidence>
<evidence type="ECO:0000256" key="16">
    <source>
        <dbReference type="RuleBase" id="RU361169"/>
    </source>
</evidence>
<name>A0A9P4XZL3_CRYP1</name>
<dbReference type="Gene3D" id="2.160.20.10">
    <property type="entry name" value="Single-stranded right-handed beta-helix, Pectin lyase-like"/>
    <property type="match status" value="1"/>
</dbReference>
<feature type="chain" id="PRO_5040153855" description="galacturonan 1,4-alpha-galacturonidase" evidence="17">
    <location>
        <begin position="17"/>
        <end position="436"/>
    </location>
</feature>
<dbReference type="FunFam" id="2.160.20.10:FF:000027">
    <property type="entry name" value="Probable exopolygalacturonase X"/>
    <property type="match status" value="1"/>
</dbReference>
<dbReference type="EC" id="3.2.1.67" evidence="11"/>
<evidence type="ECO:0000256" key="11">
    <source>
        <dbReference type="ARBA" id="ARBA00038933"/>
    </source>
</evidence>
<comment type="caution">
    <text evidence="18">The sequence shown here is derived from an EMBL/GenBank/DDBJ whole genome shotgun (WGS) entry which is preliminary data.</text>
</comment>
<dbReference type="GO" id="GO:0005576">
    <property type="term" value="C:extracellular region"/>
    <property type="evidence" value="ECO:0007669"/>
    <property type="project" value="UniProtKB-SubCell"/>
</dbReference>
<protein>
    <recommendedName>
        <fullName evidence="11">galacturonan 1,4-alpha-galacturonidase</fullName>
        <ecNumber evidence="11">3.2.1.67</ecNumber>
    </recommendedName>
    <alternativeName>
        <fullName evidence="13">Galacturan 1,4-alpha-galacturonidase</fullName>
    </alternativeName>
    <alternativeName>
        <fullName evidence="12">Poly(1,4-alpha-D-galacturonide)galacturonohydrolase</fullName>
    </alternativeName>
</protein>
<gene>
    <name evidence="18" type="ORF">M406DRAFT_42241</name>
</gene>
<dbReference type="EMBL" id="MU032348">
    <property type="protein sequence ID" value="KAF3764272.1"/>
    <property type="molecule type" value="Genomic_DNA"/>
</dbReference>
<dbReference type="OrthoDB" id="187139at2759"/>
<evidence type="ECO:0000256" key="2">
    <source>
        <dbReference type="ARBA" id="ARBA00008834"/>
    </source>
</evidence>
<keyword evidence="9 16" id="KW-0326">Glycosidase</keyword>
<proteinExistence type="inferred from homology"/>
<dbReference type="PANTHER" id="PTHR31736:SF14">
    <property type="entry name" value="EXOPOLYGALACTURONASE X-1-RELATED"/>
    <property type="match status" value="1"/>
</dbReference>
<evidence type="ECO:0000256" key="5">
    <source>
        <dbReference type="ARBA" id="ARBA00022737"/>
    </source>
</evidence>
<dbReference type="AlphaFoldDB" id="A0A9P4XZL3"/>
<dbReference type="InterPro" id="IPR012334">
    <property type="entry name" value="Pectin_lyas_fold"/>
</dbReference>
<dbReference type="GO" id="GO:0004650">
    <property type="term" value="F:polygalacturonase activity"/>
    <property type="evidence" value="ECO:0007669"/>
    <property type="project" value="InterPro"/>
</dbReference>
<comment type="similarity">
    <text evidence="2 16">Belongs to the glycosyl hydrolase 28 family.</text>
</comment>
<feature type="signal peptide" evidence="17">
    <location>
        <begin position="1"/>
        <end position="16"/>
    </location>
</feature>
<keyword evidence="10" id="KW-0961">Cell wall biogenesis/degradation</keyword>
<dbReference type="SUPFAM" id="SSF51126">
    <property type="entry name" value="Pectin lyase-like"/>
    <property type="match status" value="1"/>
</dbReference>
<evidence type="ECO:0000256" key="10">
    <source>
        <dbReference type="ARBA" id="ARBA00023316"/>
    </source>
</evidence>
<evidence type="ECO:0000256" key="3">
    <source>
        <dbReference type="ARBA" id="ARBA00022525"/>
    </source>
</evidence>
<keyword evidence="3" id="KW-0964">Secreted</keyword>
<evidence type="ECO:0000256" key="1">
    <source>
        <dbReference type="ARBA" id="ARBA00004613"/>
    </source>
</evidence>
<accession>A0A9P4XZL3</accession>
<comment type="subcellular location">
    <subcellularLocation>
        <location evidence="1">Secreted</location>
    </subcellularLocation>
</comment>
<dbReference type="InterPro" id="IPR000743">
    <property type="entry name" value="Glyco_hydro_28"/>
</dbReference>
<evidence type="ECO:0000256" key="9">
    <source>
        <dbReference type="ARBA" id="ARBA00023295"/>
    </source>
</evidence>
<dbReference type="InterPro" id="IPR006626">
    <property type="entry name" value="PbH1"/>
</dbReference>
<keyword evidence="7" id="KW-1015">Disulfide bond</keyword>
<dbReference type="PROSITE" id="PS00502">
    <property type="entry name" value="POLYGALACTURONASE"/>
    <property type="match status" value="1"/>
</dbReference>
<dbReference type="InterPro" id="IPR011050">
    <property type="entry name" value="Pectin_lyase_fold/virulence"/>
</dbReference>
<evidence type="ECO:0000256" key="12">
    <source>
        <dbReference type="ARBA" id="ARBA00041604"/>
    </source>
</evidence>
<keyword evidence="6 16" id="KW-0378">Hydrolase</keyword>
<dbReference type="GeneID" id="63841317"/>
<keyword evidence="4 17" id="KW-0732">Signal</keyword>
<dbReference type="GO" id="GO:0047911">
    <property type="term" value="F:galacturan 1,4-alpha-galacturonidase activity"/>
    <property type="evidence" value="ECO:0007669"/>
    <property type="project" value="UniProtKB-EC"/>
</dbReference>
<keyword evidence="5" id="KW-0677">Repeat</keyword>
<evidence type="ECO:0000256" key="8">
    <source>
        <dbReference type="ARBA" id="ARBA00023180"/>
    </source>
</evidence>
<dbReference type="SMART" id="SM00710">
    <property type="entry name" value="PbH1"/>
    <property type="match status" value="5"/>
</dbReference>
<evidence type="ECO:0000256" key="17">
    <source>
        <dbReference type="SAM" id="SignalP"/>
    </source>
</evidence>
<dbReference type="GO" id="GO:0045490">
    <property type="term" value="P:pectin catabolic process"/>
    <property type="evidence" value="ECO:0007669"/>
    <property type="project" value="UniProtKB-ARBA"/>
</dbReference>
<dbReference type="RefSeq" id="XP_040775233.1">
    <property type="nucleotide sequence ID" value="XM_040924188.1"/>
</dbReference>
<reference evidence="18" key="1">
    <citation type="journal article" date="2020" name="Phytopathology">
        <title>Genome sequence of the chestnut blight fungus Cryphonectria parasitica EP155: A fundamental resource for an archetypical invasive plant pathogen.</title>
        <authorList>
            <person name="Crouch J.A."/>
            <person name="Dawe A."/>
            <person name="Aerts A."/>
            <person name="Barry K."/>
            <person name="Churchill A.C.L."/>
            <person name="Grimwood J."/>
            <person name="Hillman B."/>
            <person name="Milgroom M.G."/>
            <person name="Pangilinan J."/>
            <person name="Smith M."/>
            <person name="Salamov A."/>
            <person name="Schmutz J."/>
            <person name="Yadav J."/>
            <person name="Grigoriev I.V."/>
            <person name="Nuss D."/>
        </authorList>
    </citation>
    <scope>NUCLEOTIDE SEQUENCE</scope>
    <source>
        <strain evidence="18">EP155</strain>
    </source>
</reference>
<keyword evidence="19" id="KW-1185">Reference proteome</keyword>
<organism evidence="18 19">
    <name type="scientific">Cryphonectria parasitica (strain ATCC 38755 / EP155)</name>
    <dbReference type="NCBI Taxonomy" id="660469"/>
    <lineage>
        <taxon>Eukaryota</taxon>
        <taxon>Fungi</taxon>
        <taxon>Dikarya</taxon>
        <taxon>Ascomycota</taxon>
        <taxon>Pezizomycotina</taxon>
        <taxon>Sordariomycetes</taxon>
        <taxon>Sordariomycetidae</taxon>
        <taxon>Diaporthales</taxon>
        <taxon>Cryphonectriaceae</taxon>
        <taxon>Cryphonectria-Endothia species complex</taxon>
        <taxon>Cryphonectria</taxon>
    </lineage>
</organism>
<sequence>MRFSLCAALLASVAGAVRSPYSPRPIIAPSPQYPRVPVPDPPARTKFCTVKTHGNGSDDSAFVLSAYHACNNGGHVLFAKNTTYTIGTAMDWTFLRHIDIDIQGTIKFTDDTDYWQANSFKFIYQNVTSFFKLGGDDVFIYGGGTLDGSGQVWYDLYAEDEYILRPVLIGIDGLNNSILSDLVLRYSPEYYTFLANSTNVVFNKFDISGFSKSSNVAKNTDGWDTYRSTDITIMDSVINNGDDCVSFKPNSTNILVESLWCNGSHGISVGSLGQYVGEYDIVENVYVTNISMHNASDGARIKVWPNTPSALSGDLQGGGGDGHVNNITFDGMYIDNVAYAIEITQCYGQSNITLCLEYPSPLTITNVTIKNLYGLTSTTYEPDIAAFLCSSTDVCKDVVASNISVLSPAGTNDAYCLNMDNATLDVTCTGSLLGTN</sequence>
<evidence type="ECO:0000256" key="7">
    <source>
        <dbReference type="ARBA" id="ARBA00023157"/>
    </source>
</evidence>